<reference evidence="1 2" key="1">
    <citation type="submission" date="2019-07" db="EMBL/GenBank/DDBJ databases">
        <title>Whole genome shotgun sequence of Aneurinibacillus danicus NBRC 102444.</title>
        <authorList>
            <person name="Hosoyama A."/>
            <person name="Uohara A."/>
            <person name="Ohji S."/>
            <person name="Ichikawa N."/>
        </authorList>
    </citation>
    <scope>NUCLEOTIDE SEQUENCE [LARGE SCALE GENOMIC DNA]</scope>
    <source>
        <strain evidence="1 2">NBRC 102444</strain>
    </source>
</reference>
<proteinExistence type="predicted"/>
<evidence type="ECO:0000313" key="1">
    <source>
        <dbReference type="EMBL" id="GEN35106.1"/>
    </source>
</evidence>
<gene>
    <name evidence="1" type="ORF">ADA01nite_25660</name>
</gene>
<evidence type="ECO:0000313" key="2">
    <source>
        <dbReference type="Proteomes" id="UP000321157"/>
    </source>
</evidence>
<dbReference type="OrthoDB" id="9996817at2"/>
<dbReference type="Proteomes" id="UP000321157">
    <property type="component" value="Unassembled WGS sequence"/>
</dbReference>
<keyword evidence="2" id="KW-1185">Reference proteome</keyword>
<dbReference type="AlphaFoldDB" id="A0A511V858"/>
<comment type="caution">
    <text evidence="1">The sequence shown here is derived from an EMBL/GenBank/DDBJ whole genome shotgun (WGS) entry which is preliminary data.</text>
</comment>
<name>A0A511V858_9BACL</name>
<dbReference type="RefSeq" id="WP_146810421.1">
    <property type="nucleotide sequence ID" value="NZ_BJXX01000117.1"/>
</dbReference>
<dbReference type="EMBL" id="BJXX01000117">
    <property type="protein sequence ID" value="GEN35106.1"/>
    <property type="molecule type" value="Genomic_DNA"/>
</dbReference>
<sequence>MWFDHYDTDWEINLLAFDEDGRRPEDLFDGFYRTAHREGRECAQFTIMPKNSNLCIVQIRIFPDGKITIESHPSVFIRILWNKKQIMITCAEWEDTGDRFYI</sequence>
<protein>
    <submittedName>
        <fullName evidence="1">Uncharacterized protein</fullName>
    </submittedName>
</protein>
<accession>A0A511V858</accession>
<organism evidence="1 2">
    <name type="scientific">Aneurinibacillus danicus</name>
    <dbReference type="NCBI Taxonomy" id="267746"/>
    <lineage>
        <taxon>Bacteria</taxon>
        <taxon>Bacillati</taxon>
        <taxon>Bacillota</taxon>
        <taxon>Bacilli</taxon>
        <taxon>Bacillales</taxon>
        <taxon>Paenibacillaceae</taxon>
        <taxon>Aneurinibacillus group</taxon>
        <taxon>Aneurinibacillus</taxon>
    </lineage>
</organism>